<dbReference type="Gene3D" id="1.25.40.10">
    <property type="entry name" value="Tetratricopeptide repeat domain"/>
    <property type="match status" value="1"/>
</dbReference>
<keyword evidence="3" id="KW-1185">Reference proteome</keyword>
<gene>
    <name evidence="2" type="ORF">FRUB_01393</name>
</gene>
<sequence length="272" mass="29234">MTITDLLHWASVGHLTSGRPTAARETGQDGLRTDPDHPGLNEVVGLAEHDLEEYARAIHYLETAARHGLLGVTGELTLADCYLRFGLVRAAAAVYDRLANPGQCPTPHLPALAKGLGRVGRYAAAQNVCDRLARLRPDYHPAWYGAAVYRLMLGRPLADVLPALERAHRLAPHALPYRLTLAAALTDVGRAADAYPLVRNLSAEDVACGGLCRRLLAVFAHAGDAAQLDAYQARADRLAPQSPSRAAGHGNRLADPRRLPRPAGHGNRPAHE</sequence>
<dbReference type="AlphaFoldDB" id="A0A225DUI2"/>
<reference evidence="3" key="1">
    <citation type="submission" date="2017-06" db="EMBL/GenBank/DDBJ databases">
        <title>Genome analysis of Fimbriiglobus ruber SP5, the first member of the order Planctomycetales with confirmed chitinolytic capability.</title>
        <authorList>
            <person name="Ravin N.V."/>
            <person name="Rakitin A.L."/>
            <person name="Ivanova A.A."/>
            <person name="Beletsky A.V."/>
            <person name="Kulichevskaya I.S."/>
            <person name="Mardanov A.V."/>
            <person name="Dedysh S.N."/>
        </authorList>
    </citation>
    <scope>NUCLEOTIDE SEQUENCE [LARGE SCALE GENOMIC DNA]</scope>
    <source>
        <strain evidence="3">SP5</strain>
    </source>
</reference>
<evidence type="ECO:0000313" key="2">
    <source>
        <dbReference type="EMBL" id="OWK45062.1"/>
    </source>
</evidence>
<protein>
    <submittedName>
        <fullName evidence="2">Putative tetratricopeptide repeat family protein</fullName>
    </submittedName>
</protein>
<feature type="region of interest" description="Disordered" evidence="1">
    <location>
        <begin position="236"/>
        <end position="272"/>
    </location>
</feature>
<proteinExistence type="predicted"/>
<dbReference type="SUPFAM" id="SSF48452">
    <property type="entry name" value="TPR-like"/>
    <property type="match status" value="1"/>
</dbReference>
<evidence type="ECO:0000256" key="1">
    <source>
        <dbReference type="SAM" id="MobiDB-lite"/>
    </source>
</evidence>
<dbReference type="InterPro" id="IPR011990">
    <property type="entry name" value="TPR-like_helical_dom_sf"/>
</dbReference>
<evidence type="ECO:0000313" key="3">
    <source>
        <dbReference type="Proteomes" id="UP000214646"/>
    </source>
</evidence>
<dbReference type="Proteomes" id="UP000214646">
    <property type="component" value="Unassembled WGS sequence"/>
</dbReference>
<dbReference type="RefSeq" id="WP_143392903.1">
    <property type="nucleotide sequence ID" value="NZ_NIDE01000002.1"/>
</dbReference>
<accession>A0A225DUI2</accession>
<feature type="region of interest" description="Disordered" evidence="1">
    <location>
        <begin position="18"/>
        <end position="39"/>
    </location>
</feature>
<dbReference type="OrthoDB" id="271653at2"/>
<dbReference type="EMBL" id="NIDE01000002">
    <property type="protein sequence ID" value="OWK45062.1"/>
    <property type="molecule type" value="Genomic_DNA"/>
</dbReference>
<name>A0A225DUI2_9BACT</name>
<comment type="caution">
    <text evidence="2">The sequence shown here is derived from an EMBL/GenBank/DDBJ whole genome shotgun (WGS) entry which is preliminary data.</text>
</comment>
<organism evidence="2 3">
    <name type="scientific">Fimbriiglobus ruber</name>
    <dbReference type="NCBI Taxonomy" id="1908690"/>
    <lineage>
        <taxon>Bacteria</taxon>
        <taxon>Pseudomonadati</taxon>
        <taxon>Planctomycetota</taxon>
        <taxon>Planctomycetia</taxon>
        <taxon>Gemmatales</taxon>
        <taxon>Gemmataceae</taxon>
        <taxon>Fimbriiglobus</taxon>
    </lineage>
</organism>